<evidence type="ECO:0000313" key="2">
    <source>
        <dbReference type="Proteomes" id="UP000326950"/>
    </source>
</evidence>
<sequence>MWAYIQESLFGPAPTSVSIIAARFPADGSPPQLVSLNTTSQGVSDGPDSFLYHVPDLRRFWKTSRAWKWRDIDSFTLKNQPVPNCNGMYIVFFSFDLDELPLHKNFPPGPLGVRHFAGDAFVVKLKPHEYGENGWADYDDVSPEFLELPIMAKQQPSQGFHGGPIF</sequence>
<proteinExistence type="predicted"/>
<dbReference type="Proteomes" id="UP000326950">
    <property type="component" value="Unassembled WGS sequence"/>
</dbReference>
<dbReference type="OrthoDB" id="3480872at2759"/>
<dbReference type="AlphaFoldDB" id="A0A5N6V748"/>
<gene>
    <name evidence="1" type="ORF">BDV40DRAFT_296418</name>
</gene>
<protein>
    <submittedName>
        <fullName evidence="1">Uncharacterized protein</fullName>
    </submittedName>
</protein>
<dbReference type="EMBL" id="ML738593">
    <property type="protein sequence ID" value="KAE8166633.1"/>
    <property type="molecule type" value="Genomic_DNA"/>
</dbReference>
<keyword evidence="2" id="KW-1185">Reference proteome</keyword>
<organism evidence="1 2">
    <name type="scientific">Aspergillus tamarii</name>
    <dbReference type="NCBI Taxonomy" id="41984"/>
    <lineage>
        <taxon>Eukaryota</taxon>
        <taxon>Fungi</taxon>
        <taxon>Dikarya</taxon>
        <taxon>Ascomycota</taxon>
        <taxon>Pezizomycotina</taxon>
        <taxon>Eurotiomycetes</taxon>
        <taxon>Eurotiomycetidae</taxon>
        <taxon>Eurotiales</taxon>
        <taxon>Aspergillaceae</taxon>
        <taxon>Aspergillus</taxon>
        <taxon>Aspergillus subgen. Circumdati</taxon>
    </lineage>
</organism>
<accession>A0A5N6V748</accession>
<name>A0A5N6V748_ASPTM</name>
<reference evidence="1 2" key="1">
    <citation type="submission" date="2019-04" db="EMBL/GenBank/DDBJ databases">
        <title>Friends and foes A comparative genomics study of 23 Aspergillus species from section Flavi.</title>
        <authorList>
            <consortium name="DOE Joint Genome Institute"/>
            <person name="Kjaerbolling I."/>
            <person name="Vesth T."/>
            <person name="Frisvad J.C."/>
            <person name="Nybo J.L."/>
            <person name="Theobald S."/>
            <person name="Kildgaard S."/>
            <person name="Isbrandt T."/>
            <person name="Kuo A."/>
            <person name="Sato A."/>
            <person name="Lyhne E.K."/>
            <person name="Kogle M.E."/>
            <person name="Wiebenga A."/>
            <person name="Kun R.S."/>
            <person name="Lubbers R.J."/>
            <person name="Makela M.R."/>
            <person name="Barry K."/>
            <person name="Chovatia M."/>
            <person name="Clum A."/>
            <person name="Daum C."/>
            <person name="Haridas S."/>
            <person name="He G."/>
            <person name="LaButti K."/>
            <person name="Lipzen A."/>
            <person name="Mondo S."/>
            <person name="Riley R."/>
            <person name="Salamov A."/>
            <person name="Simmons B.A."/>
            <person name="Magnuson J.K."/>
            <person name="Henrissat B."/>
            <person name="Mortensen U.H."/>
            <person name="Larsen T.O."/>
            <person name="Devries R.P."/>
            <person name="Grigoriev I.V."/>
            <person name="Machida M."/>
            <person name="Baker S.E."/>
            <person name="Andersen M.R."/>
        </authorList>
    </citation>
    <scope>NUCLEOTIDE SEQUENCE [LARGE SCALE GENOMIC DNA]</scope>
    <source>
        <strain evidence="1 2">CBS 117626</strain>
    </source>
</reference>
<evidence type="ECO:0000313" key="1">
    <source>
        <dbReference type="EMBL" id="KAE8166633.1"/>
    </source>
</evidence>